<evidence type="ECO:0000256" key="5">
    <source>
        <dbReference type="ARBA" id="ARBA00022723"/>
    </source>
</evidence>
<dbReference type="KEGG" id="tfl:RPIT_02430"/>
<evidence type="ECO:0000313" key="13">
    <source>
        <dbReference type="EMBL" id="AQP43815.1"/>
    </source>
</evidence>
<evidence type="ECO:0000256" key="9">
    <source>
        <dbReference type="ARBA" id="ARBA00023004"/>
    </source>
</evidence>
<dbReference type="GO" id="GO:0030288">
    <property type="term" value="C:outer membrane-bounded periplasmic space"/>
    <property type="evidence" value="ECO:0007669"/>
    <property type="project" value="TreeGrafter"/>
</dbReference>
<evidence type="ECO:0000256" key="12">
    <source>
        <dbReference type="SAM" id="Phobius"/>
    </source>
</evidence>
<dbReference type="PANTHER" id="PTHR30633:SF0">
    <property type="entry name" value="CYTOCHROME C-552"/>
    <property type="match status" value="1"/>
</dbReference>
<protein>
    <recommendedName>
        <fullName evidence="3">nitrite reductase (cytochrome; ammonia-forming)</fullName>
        <ecNumber evidence="3">1.7.2.2</ecNumber>
    </recommendedName>
</protein>
<evidence type="ECO:0000256" key="4">
    <source>
        <dbReference type="ARBA" id="ARBA00022617"/>
    </source>
</evidence>
<feature type="compositionally biased region" description="Basic and acidic residues" evidence="11">
    <location>
        <begin position="101"/>
        <end position="110"/>
    </location>
</feature>
<keyword evidence="6" id="KW-0732">Signal</keyword>
<feature type="transmembrane region" description="Helical" evidence="12">
    <location>
        <begin position="22"/>
        <end position="47"/>
    </location>
</feature>
<gene>
    <name evidence="13" type="ORF">RPIT_02430</name>
</gene>
<dbReference type="EMBL" id="CP019605">
    <property type="protein sequence ID" value="AQP43815.1"/>
    <property type="molecule type" value="Genomic_DNA"/>
</dbReference>
<evidence type="ECO:0000256" key="11">
    <source>
        <dbReference type="SAM" id="MobiDB-lite"/>
    </source>
</evidence>
<dbReference type="Proteomes" id="UP000188324">
    <property type="component" value="Chromosome"/>
</dbReference>
<evidence type="ECO:0000256" key="1">
    <source>
        <dbReference type="ARBA" id="ARBA00004196"/>
    </source>
</evidence>
<keyword evidence="8" id="KW-0560">Oxidoreductase</keyword>
<dbReference type="PIRSF" id="PIRSF000243">
    <property type="entry name" value="Cyt_c552"/>
    <property type="match status" value="1"/>
</dbReference>
<keyword evidence="4" id="KW-0349">Heme</keyword>
<evidence type="ECO:0000256" key="7">
    <source>
        <dbReference type="ARBA" id="ARBA00022837"/>
    </source>
</evidence>
<feature type="region of interest" description="Disordered" evidence="11">
    <location>
        <begin position="470"/>
        <end position="494"/>
    </location>
</feature>
<evidence type="ECO:0000256" key="3">
    <source>
        <dbReference type="ARBA" id="ARBA00011887"/>
    </source>
</evidence>
<feature type="compositionally biased region" description="Polar residues" evidence="11">
    <location>
        <begin position="89"/>
        <end position="100"/>
    </location>
</feature>
<name>A0A1Q2CCP4_9ACTN</name>
<accession>A0A1Q2CCP4</accession>
<keyword evidence="12" id="KW-1133">Transmembrane helix</keyword>
<keyword evidence="7" id="KW-0106">Calcium</keyword>
<evidence type="ECO:0000256" key="10">
    <source>
        <dbReference type="ARBA" id="ARBA00049131"/>
    </source>
</evidence>
<evidence type="ECO:0000313" key="14">
    <source>
        <dbReference type="Proteomes" id="UP000188324"/>
    </source>
</evidence>
<dbReference type="CDD" id="cd00548">
    <property type="entry name" value="NrfA-like"/>
    <property type="match status" value="1"/>
</dbReference>
<dbReference type="GO" id="GO:0019645">
    <property type="term" value="P:anaerobic electron transport chain"/>
    <property type="evidence" value="ECO:0007669"/>
    <property type="project" value="TreeGrafter"/>
</dbReference>
<dbReference type="Gene3D" id="1.20.140.10">
    <property type="entry name" value="Butyryl-CoA Dehydrogenase, subunit A, domain 3"/>
    <property type="match status" value="1"/>
</dbReference>
<dbReference type="RefSeq" id="WP_077340259.1">
    <property type="nucleotide sequence ID" value="NZ_CP019605.1"/>
</dbReference>
<dbReference type="GO" id="GO:0046872">
    <property type="term" value="F:metal ion binding"/>
    <property type="evidence" value="ECO:0007669"/>
    <property type="project" value="UniProtKB-KW"/>
</dbReference>
<dbReference type="STRING" id="1610493.RPIT_02430"/>
<dbReference type="Gene3D" id="1.10.1130.10">
    <property type="entry name" value="Flavocytochrome C3, Chain A"/>
    <property type="match status" value="1"/>
</dbReference>
<dbReference type="InterPro" id="IPR036280">
    <property type="entry name" value="Multihaem_cyt_sf"/>
</dbReference>
<evidence type="ECO:0000256" key="8">
    <source>
        <dbReference type="ARBA" id="ARBA00023002"/>
    </source>
</evidence>
<dbReference type="InterPro" id="IPR003321">
    <property type="entry name" value="Cyt_c552"/>
</dbReference>
<dbReference type="GO" id="GO:0020037">
    <property type="term" value="F:heme binding"/>
    <property type="evidence" value="ECO:0007669"/>
    <property type="project" value="TreeGrafter"/>
</dbReference>
<dbReference type="Pfam" id="PF02335">
    <property type="entry name" value="Cytochrom_C552"/>
    <property type="match status" value="1"/>
</dbReference>
<evidence type="ECO:0000256" key="6">
    <source>
        <dbReference type="ARBA" id="ARBA00022729"/>
    </source>
</evidence>
<comment type="subcellular location">
    <subcellularLocation>
        <location evidence="1">Cell envelope</location>
    </subcellularLocation>
</comment>
<organism evidence="13 14">
    <name type="scientific">Tessaracoccus flavus</name>
    <dbReference type="NCBI Taxonomy" id="1610493"/>
    <lineage>
        <taxon>Bacteria</taxon>
        <taxon>Bacillati</taxon>
        <taxon>Actinomycetota</taxon>
        <taxon>Actinomycetes</taxon>
        <taxon>Propionibacteriales</taxon>
        <taxon>Propionibacteriaceae</taxon>
        <taxon>Tessaracoccus</taxon>
    </lineage>
</organism>
<dbReference type="AlphaFoldDB" id="A0A1Q2CCP4"/>
<dbReference type="EC" id="1.7.2.2" evidence="3"/>
<keyword evidence="5" id="KW-0479">Metal-binding</keyword>
<keyword evidence="9" id="KW-0408">Iron</keyword>
<dbReference type="SUPFAM" id="SSF48695">
    <property type="entry name" value="Multiheme cytochromes"/>
    <property type="match status" value="1"/>
</dbReference>
<comment type="similarity">
    <text evidence="2">Belongs to the cytochrome c-552 family.</text>
</comment>
<sequence length="494" mass="55319">MSDDTGSSQVEPTPRRTSNRRIGFIIAAIALTAIVTAGITAILANVIERMGEARDSYTKVVDLDDTVVDPAVWGQNFPSQYDSYLKTSEMNGTTHAGSQPSEREATELDPRTITATSRLEEDPRLVDMWAGYPFAEDYRHARGHAYMLEDQRYTIRVADFEQPGTCLNCHASTVKLMNDLGDGDREAGFQAMNQMPYNEVTQLVDHPVACIDCHDPETMDLRVTRPAFEKGIAALKKSEGIDDYDVNRDATRQEMRTFVCGQCHVEYYFEKDTKELTFPWSKGLDIDEIWEYYGEDGHKDFTHATTGAEVVKAQHPEFDIFWSNSVHAANGVSCADCHMPYKSEGARKVTDHHIQSPLLAVNSSCMTCHHTSAEEMEDRVVSIQDQFIGTRDVAFDSLVALIRALETAQTDGTPAEQIDAAREFQNKASFYLDYVYSENSYGFHAPAYIQRILADSLDASRKGQLVLQGVDPESLEPSELSLENEQKTAERGNR</sequence>
<evidence type="ECO:0000256" key="2">
    <source>
        <dbReference type="ARBA" id="ARBA00009288"/>
    </source>
</evidence>
<comment type="catalytic activity">
    <reaction evidence="10">
        <text>6 Fe(III)-[cytochrome c] + NH4(+) + 2 H2O = 6 Fe(II)-[cytochrome c] + nitrite + 8 H(+)</text>
        <dbReference type="Rhea" id="RHEA:13089"/>
        <dbReference type="Rhea" id="RHEA-COMP:10350"/>
        <dbReference type="Rhea" id="RHEA-COMP:14399"/>
        <dbReference type="ChEBI" id="CHEBI:15377"/>
        <dbReference type="ChEBI" id="CHEBI:15378"/>
        <dbReference type="ChEBI" id="CHEBI:16301"/>
        <dbReference type="ChEBI" id="CHEBI:28938"/>
        <dbReference type="ChEBI" id="CHEBI:29033"/>
        <dbReference type="ChEBI" id="CHEBI:29034"/>
        <dbReference type="EC" id="1.7.2.2"/>
    </reaction>
</comment>
<feature type="region of interest" description="Disordered" evidence="11">
    <location>
        <begin position="89"/>
        <end position="110"/>
    </location>
</feature>
<keyword evidence="12" id="KW-0472">Membrane</keyword>
<proteinExistence type="inferred from homology"/>
<feature type="compositionally biased region" description="Basic and acidic residues" evidence="11">
    <location>
        <begin position="484"/>
        <end position="494"/>
    </location>
</feature>
<keyword evidence="12" id="KW-0812">Transmembrane</keyword>
<reference evidence="13 14" key="1">
    <citation type="journal article" date="2016" name="Int. J. Syst. Evol. Microbiol.">
        <title>Tessaracoccus flavus sp. nov., isolated from the drainage system of a lindane-producing factory.</title>
        <authorList>
            <person name="Kumari R."/>
            <person name="Singh P."/>
            <person name="Schumann P."/>
            <person name="Lal R."/>
        </authorList>
    </citation>
    <scope>NUCLEOTIDE SEQUENCE [LARGE SCALE GENOMIC DNA]</scope>
    <source>
        <strain evidence="13 14">RP1T</strain>
    </source>
</reference>
<dbReference type="GO" id="GO:0042279">
    <property type="term" value="F:nitrite reductase (cytochrome, ammonia-forming) activity"/>
    <property type="evidence" value="ECO:0007669"/>
    <property type="project" value="UniProtKB-EC"/>
</dbReference>
<dbReference type="OrthoDB" id="9780421at2"/>
<dbReference type="PANTHER" id="PTHR30633">
    <property type="entry name" value="CYTOCHROME C-552 RESPIRATORY NITRITE REDUCTASE"/>
    <property type="match status" value="1"/>
</dbReference>
<keyword evidence="14" id="KW-1185">Reference proteome</keyword>